<dbReference type="PRINTS" id="PR00420">
    <property type="entry name" value="RNGMNOXGNASE"/>
</dbReference>
<dbReference type="Gene3D" id="3.20.20.70">
    <property type="entry name" value="Aldolase class I"/>
    <property type="match status" value="1"/>
</dbReference>
<dbReference type="Gene3D" id="3.50.50.60">
    <property type="entry name" value="FAD/NAD(P)-binding domain"/>
    <property type="match status" value="1"/>
</dbReference>
<feature type="region of interest" description="Disordered" evidence="1">
    <location>
        <begin position="786"/>
        <end position="810"/>
    </location>
</feature>
<dbReference type="NCBIfam" id="NF006101">
    <property type="entry name" value="PRK08255.1"/>
    <property type="match status" value="1"/>
</dbReference>
<dbReference type="PANTHER" id="PTHR43303:SF3">
    <property type="entry name" value="BLR3436 PROTEIN"/>
    <property type="match status" value="1"/>
</dbReference>
<feature type="region of interest" description="Disordered" evidence="1">
    <location>
        <begin position="1"/>
        <end position="23"/>
    </location>
</feature>
<organism evidence="3">
    <name type="scientific">Methylobacterium bullatum</name>
    <dbReference type="NCBI Taxonomy" id="570505"/>
    <lineage>
        <taxon>Bacteria</taxon>
        <taxon>Pseudomonadati</taxon>
        <taxon>Pseudomonadota</taxon>
        <taxon>Alphaproteobacteria</taxon>
        <taxon>Hyphomicrobiales</taxon>
        <taxon>Methylobacteriaceae</taxon>
        <taxon>Methylobacterium</taxon>
    </lineage>
</organism>
<feature type="domain" description="NADH:flavin oxidoreductase/NADH oxidase N-terminal" evidence="2">
    <location>
        <begin position="422"/>
        <end position="754"/>
    </location>
</feature>
<dbReference type="GO" id="GO:0003959">
    <property type="term" value="F:NADPH dehydrogenase activity"/>
    <property type="evidence" value="ECO:0007669"/>
    <property type="project" value="InterPro"/>
</dbReference>
<proteinExistence type="predicted"/>
<dbReference type="InterPro" id="IPR036188">
    <property type="entry name" value="FAD/NAD-bd_sf"/>
</dbReference>
<dbReference type="GO" id="GO:0010181">
    <property type="term" value="F:FMN binding"/>
    <property type="evidence" value="ECO:0007669"/>
    <property type="project" value="InterPro"/>
</dbReference>
<dbReference type="SUPFAM" id="SSF51905">
    <property type="entry name" value="FAD/NAD(P)-binding domain"/>
    <property type="match status" value="1"/>
</dbReference>
<keyword evidence="3" id="KW-0560">Oxidoreductase</keyword>
<name>A0A679J4I4_9HYPH</name>
<dbReference type="GO" id="GO:0050661">
    <property type="term" value="F:NADP binding"/>
    <property type="evidence" value="ECO:0007669"/>
    <property type="project" value="InterPro"/>
</dbReference>
<dbReference type="EC" id="1.14.13.209" evidence="3"/>
<dbReference type="CDD" id="cd02932">
    <property type="entry name" value="OYE_YqiM_FMN"/>
    <property type="match status" value="1"/>
</dbReference>
<protein>
    <submittedName>
        <fullName evidence="3">Salicyloyl-CoA 5-hydroxylase</fullName>
        <ecNumber evidence="3">1.14.13.209</ecNumber>
    </submittedName>
</protein>
<evidence type="ECO:0000259" key="2">
    <source>
        <dbReference type="Pfam" id="PF00724"/>
    </source>
</evidence>
<dbReference type="InterPro" id="IPR001155">
    <property type="entry name" value="OxRdtase_FMN_N"/>
</dbReference>
<dbReference type="Gene3D" id="3.30.9.20">
    <property type="match status" value="1"/>
</dbReference>
<gene>
    <name evidence="3" type="primary">sdgC</name>
    <name evidence="3" type="ORF">MBUL_03424</name>
</gene>
<evidence type="ECO:0000313" key="3">
    <source>
        <dbReference type="EMBL" id="CAA2105907.1"/>
    </source>
</evidence>
<dbReference type="InterPro" id="IPR044152">
    <property type="entry name" value="YqjM-like"/>
</dbReference>
<sequence length="810" mass="89337">MGAVTKVNAVGPEARPGEAPAGGSRSRAAALRIAVVGAGPAGLYLSILVRKRFPAARITVYERNRPDDTFGFGVVFSDATLDIFERYDPESYTRITREFAYWDDIAIHVKDEVHRIGGNGFCGCARSTLLSILQERALALGVEMVFQAEADAEAFDDHDLVVVADGINSVYRQRHAEHFGTTVDLRPNRFVWMGSTKPLDAFTFLFRETEWGPFIAHAYQYERGRSTWVFETDPDTFARAGLGGLDEAGSAAFMKRVFADFLGEHPLLTNRSIWRQFPMIRNARWVRGNRVLLGDAKATAHFSIGSGTKLAMEDAIALYEALVAEPEVSAALGRFESGRREAVEKIQHAADVSLVWFEHVARYLNFEPVQFAFGAMTRAKAITYDNLRLRAPDFVATMDRTFAEGVRRAGFDVSLDRPAAPMFQPLRLREMVIPNRVAMSPMCLYSAKDGVPNDFHLVHYGARAMGGPGLMFTEMTCVSREARITPGCAGLYTDEQEAAWSRIVGFVHANAATKFCLQLGHAGRKGATRLMWEGIDRPLDTGGWEVMSASSLPYFPDSTVPREMDRADMEAVTADFVSATHRAERAGFDMLELHCAHGYLLASFLSPLTNHRTDAYGGSLENRLRFPLAVFAAMRAAWPFHKPMSVRLSATDWAEGGLTAEDSVAIANAFREAGVDLVDVSTGQTVAASRPLYGRMFQTPFAERIRNEAGTATMCVGNITTPDQINTILAAGRADIVALGRPHLADPGFTLRAAAWYGAEEIHCPPQYAPGKDQVFRNSGRDRAELEDLKLRGRPRTRAELRVRPSADTP</sequence>
<accession>A0A679J4I4</accession>
<dbReference type="PANTHER" id="PTHR43303">
    <property type="entry name" value="NADPH DEHYDROGENASE C23G7.10C-RELATED"/>
    <property type="match status" value="1"/>
</dbReference>
<evidence type="ECO:0000256" key="1">
    <source>
        <dbReference type="SAM" id="MobiDB-lite"/>
    </source>
</evidence>
<dbReference type="Pfam" id="PF00724">
    <property type="entry name" value="Oxidored_FMN"/>
    <property type="match status" value="1"/>
</dbReference>
<dbReference type="EMBL" id="LR743504">
    <property type="protein sequence ID" value="CAA2105907.1"/>
    <property type="molecule type" value="Genomic_DNA"/>
</dbReference>
<dbReference type="AlphaFoldDB" id="A0A679J4I4"/>
<dbReference type="InterPro" id="IPR013785">
    <property type="entry name" value="Aldolase_TIM"/>
</dbReference>
<dbReference type="SUPFAM" id="SSF51395">
    <property type="entry name" value="FMN-linked oxidoreductases"/>
    <property type="match status" value="1"/>
</dbReference>
<reference evidence="3" key="1">
    <citation type="submission" date="2019-12" db="EMBL/GenBank/DDBJ databases">
        <authorList>
            <person name="Cremers G."/>
        </authorList>
    </citation>
    <scope>NUCLEOTIDE SEQUENCE</scope>
    <source>
        <strain evidence="3">Mbul1</strain>
    </source>
</reference>